<name>A0AAV9XPH0_9PEZI</name>
<dbReference type="InterPro" id="IPR017939">
    <property type="entry name" value="G-Glutamylcylcotransferase"/>
</dbReference>
<accession>A0AAV9XPH0</accession>
<reference evidence="6 7" key="1">
    <citation type="submission" date="2019-10" db="EMBL/GenBank/DDBJ databases">
        <authorList>
            <person name="Palmer J.M."/>
        </authorList>
    </citation>
    <scope>NUCLEOTIDE SEQUENCE [LARGE SCALE GENOMIC DNA]</scope>
    <source>
        <strain evidence="6 7">TWF694</strain>
    </source>
</reference>
<dbReference type="EC" id="4.3.2.9" evidence="1"/>
<feature type="binding site" evidence="4">
    <location>
        <begin position="7"/>
        <end position="12"/>
    </location>
    <ligand>
        <name>substrate</name>
    </ligand>
</feature>
<organism evidence="6 7">
    <name type="scientific">Orbilia ellipsospora</name>
    <dbReference type="NCBI Taxonomy" id="2528407"/>
    <lineage>
        <taxon>Eukaryota</taxon>
        <taxon>Fungi</taxon>
        <taxon>Dikarya</taxon>
        <taxon>Ascomycota</taxon>
        <taxon>Pezizomycotina</taxon>
        <taxon>Orbiliomycetes</taxon>
        <taxon>Orbiliales</taxon>
        <taxon>Orbiliaceae</taxon>
        <taxon>Orbilia</taxon>
    </lineage>
</organism>
<evidence type="ECO:0000256" key="2">
    <source>
        <dbReference type="ARBA" id="ARBA00023239"/>
    </source>
</evidence>
<evidence type="ECO:0000256" key="1">
    <source>
        <dbReference type="ARBA" id="ARBA00012346"/>
    </source>
</evidence>
<dbReference type="CDD" id="cd06661">
    <property type="entry name" value="GGCT_like"/>
    <property type="match status" value="1"/>
</dbReference>
<dbReference type="Gene3D" id="3.10.490.10">
    <property type="entry name" value="Gamma-glutamyl cyclotransferase-like"/>
    <property type="match status" value="1"/>
</dbReference>
<dbReference type="AlphaFoldDB" id="A0AAV9XPH0"/>
<comment type="caution">
    <text evidence="6">The sequence shown here is derived from an EMBL/GenBank/DDBJ whole genome shotgun (WGS) entry which is preliminary data.</text>
</comment>
<dbReference type="Pfam" id="PF06094">
    <property type="entry name" value="GGACT"/>
    <property type="match status" value="1"/>
</dbReference>
<dbReference type="GO" id="GO:0003839">
    <property type="term" value="F:gamma-glutamylcyclotransferase activity"/>
    <property type="evidence" value="ECO:0007669"/>
    <property type="project" value="UniProtKB-EC"/>
</dbReference>
<evidence type="ECO:0000256" key="4">
    <source>
        <dbReference type="PIRSR" id="PIRSR617939-2"/>
    </source>
</evidence>
<keyword evidence="7" id="KW-1185">Reference proteome</keyword>
<evidence type="ECO:0000256" key="3">
    <source>
        <dbReference type="PIRSR" id="PIRSR617939-1"/>
    </source>
</evidence>
<feature type="active site" description="Proton acceptor" evidence="3">
    <location>
        <position position="81"/>
    </location>
</feature>
<sequence>MATTKLYFAYGSNIWLDQMVRRCPSSTYKAVARLPSYRWLICERGYANIYPSPSPSTTTSEVWGILFDLPPEDEASLDRYEGFPFDYEKEMVTVELLEKDSEGQTQKVEALVYIDRNHTTDGKVKHEYIGRMKNAIEDGLKLGMPRGYVKDVMLGPLTLTPDQFEFEW</sequence>
<evidence type="ECO:0000313" key="6">
    <source>
        <dbReference type="EMBL" id="KAK6543705.1"/>
    </source>
</evidence>
<gene>
    <name evidence="6" type="ORF">TWF694_000440</name>
</gene>
<dbReference type="Proteomes" id="UP001365542">
    <property type="component" value="Unassembled WGS sequence"/>
</dbReference>
<dbReference type="InterPro" id="IPR013024">
    <property type="entry name" value="GGCT-like"/>
</dbReference>
<feature type="domain" description="Gamma-glutamylcyclotransferase AIG2-like" evidence="5">
    <location>
        <begin position="7"/>
        <end position="122"/>
    </location>
</feature>
<evidence type="ECO:0000259" key="5">
    <source>
        <dbReference type="Pfam" id="PF06094"/>
    </source>
</evidence>
<dbReference type="SUPFAM" id="SSF110857">
    <property type="entry name" value="Gamma-glutamyl cyclotransferase-like"/>
    <property type="match status" value="1"/>
</dbReference>
<dbReference type="PANTHER" id="PTHR12935:SF0">
    <property type="entry name" value="GAMMA-GLUTAMYLCYCLOTRANSFERASE"/>
    <property type="match status" value="1"/>
</dbReference>
<keyword evidence="2" id="KW-0456">Lyase</keyword>
<protein>
    <recommendedName>
        <fullName evidence="1">gamma-glutamylcyclotransferase</fullName>
        <ecNumber evidence="1">4.3.2.9</ecNumber>
    </recommendedName>
</protein>
<dbReference type="InterPro" id="IPR036568">
    <property type="entry name" value="GGCT-like_sf"/>
</dbReference>
<proteinExistence type="predicted"/>
<dbReference type="EMBL" id="JAVHJO010000001">
    <property type="protein sequence ID" value="KAK6543705.1"/>
    <property type="molecule type" value="Genomic_DNA"/>
</dbReference>
<dbReference type="InterPro" id="IPR009288">
    <property type="entry name" value="AIG2-like_dom"/>
</dbReference>
<dbReference type="PANTHER" id="PTHR12935">
    <property type="entry name" value="GAMMA-GLUTAMYLCYCLOTRANSFERASE"/>
    <property type="match status" value="1"/>
</dbReference>
<evidence type="ECO:0000313" key="7">
    <source>
        <dbReference type="Proteomes" id="UP001365542"/>
    </source>
</evidence>